<sequence>MRRLAMRTLAATTLLALVLSACGHNVDPSEDFKDPDQIPNVTNFEAVANLLGVKLTWISDPIDFAVIDGFYIYRAVVVGGEEPVFQRLTPEPYSESSEYQDQDVDDGTTYRYEIRAVTPAGVESNPTPPWTVRVDFTPPAPPTNLQTTESGTPTNPTVLLSWDASPDTDVDLYRIFRLPPFPGTTLYVEWRPRLYEDIFVERTMMYRYYIQAVDIAGNVGPESEVVQITISGP</sequence>
<dbReference type="Proteomes" id="UP000547674">
    <property type="component" value="Unassembled WGS sequence"/>
</dbReference>
<accession>A0A7Y2H351</accession>
<evidence type="ECO:0000259" key="2">
    <source>
        <dbReference type="PROSITE" id="PS50853"/>
    </source>
</evidence>
<evidence type="ECO:0000313" key="4">
    <source>
        <dbReference type="Proteomes" id="UP000547674"/>
    </source>
</evidence>
<keyword evidence="1" id="KW-0732">Signal</keyword>
<dbReference type="SMART" id="SM00060">
    <property type="entry name" value="FN3"/>
    <property type="match status" value="2"/>
</dbReference>
<gene>
    <name evidence="3" type="ORF">HKN21_11405</name>
</gene>
<protein>
    <recommendedName>
        <fullName evidence="2">Fibronectin type-III domain-containing protein</fullName>
    </recommendedName>
</protein>
<name>A0A7Y2H351_UNCEI</name>
<dbReference type="InterPro" id="IPR036116">
    <property type="entry name" value="FN3_sf"/>
</dbReference>
<dbReference type="AlphaFoldDB" id="A0A7Y2H351"/>
<proteinExistence type="predicted"/>
<feature type="domain" description="Fibronectin type-III" evidence="2">
    <location>
        <begin position="37"/>
        <end position="140"/>
    </location>
</feature>
<feature type="domain" description="Fibronectin type-III" evidence="2">
    <location>
        <begin position="141"/>
        <end position="233"/>
    </location>
</feature>
<evidence type="ECO:0000313" key="3">
    <source>
        <dbReference type="EMBL" id="NNF07358.1"/>
    </source>
</evidence>
<dbReference type="PROSITE" id="PS50853">
    <property type="entry name" value="FN3"/>
    <property type="match status" value="2"/>
</dbReference>
<dbReference type="InterPro" id="IPR013783">
    <property type="entry name" value="Ig-like_fold"/>
</dbReference>
<comment type="caution">
    <text evidence="3">The sequence shown here is derived from an EMBL/GenBank/DDBJ whole genome shotgun (WGS) entry which is preliminary data.</text>
</comment>
<dbReference type="PROSITE" id="PS51257">
    <property type="entry name" value="PROKAR_LIPOPROTEIN"/>
    <property type="match status" value="1"/>
</dbReference>
<reference evidence="3 4" key="1">
    <citation type="submission" date="2020-03" db="EMBL/GenBank/DDBJ databases">
        <title>Metabolic flexibility allows generalist bacteria to become dominant in a frequently disturbed ecosystem.</title>
        <authorList>
            <person name="Chen Y.-J."/>
            <person name="Leung P.M."/>
            <person name="Bay S.K."/>
            <person name="Hugenholtz P."/>
            <person name="Kessler A.J."/>
            <person name="Shelley G."/>
            <person name="Waite D.W."/>
            <person name="Cook P.L."/>
            <person name="Greening C."/>
        </authorList>
    </citation>
    <scope>NUCLEOTIDE SEQUENCE [LARGE SCALE GENOMIC DNA]</scope>
    <source>
        <strain evidence="3">SS_bin_28</strain>
    </source>
</reference>
<organism evidence="3 4">
    <name type="scientific">Eiseniibacteriota bacterium</name>
    <dbReference type="NCBI Taxonomy" id="2212470"/>
    <lineage>
        <taxon>Bacteria</taxon>
        <taxon>Candidatus Eiseniibacteriota</taxon>
    </lineage>
</organism>
<dbReference type="EMBL" id="JABDJR010000459">
    <property type="protein sequence ID" value="NNF07358.1"/>
    <property type="molecule type" value="Genomic_DNA"/>
</dbReference>
<dbReference type="SUPFAM" id="SSF49265">
    <property type="entry name" value="Fibronectin type III"/>
    <property type="match status" value="1"/>
</dbReference>
<evidence type="ECO:0000256" key="1">
    <source>
        <dbReference type="SAM" id="SignalP"/>
    </source>
</evidence>
<feature type="signal peptide" evidence="1">
    <location>
        <begin position="1"/>
        <end position="23"/>
    </location>
</feature>
<feature type="chain" id="PRO_5031331064" description="Fibronectin type-III domain-containing protein" evidence="1">
    <location>
        <begin position="24"/>
        <end position="233"/>
    </location>
</feature>
<dbReference type="Gene3D" id="2.60.40.10">
    <property type="entry name" value="Immunoglobulins"/>
    <property type="match status" value="2"/>
</dbReference>
<dbReference type="InterPro" id="IPR003961">
    <property type="entry name" value="FN3_dom"/>
</dbReference>